<proteinExistence type="predicted"/>
<dbReference type="SUPFAM" id="SSF56112">
    <property type="entry name" value="Protein kinase-like (PK-like)"/>
    <property type="match status" value="1"/>
</dbReference>
<dbReference type="PROSITE" id="PS50011">
    <property type="entry name" value="PROTEIN_KINASE_DOM"/>
    <property type="match status" value="1"/>
</dbReference>
<dbReference type="InterPro" id="IPR000719">
    <property type="entry name" value="Prot_kinase_dom"/>
</dbReference>
<gene>
    <name evidence="2" type="ORF">RFULGI_LOCUS12829</name>
</gene>
<keyword evidence="3" id="KW-1185">Reference proteome</keyword>
<dbReference type="EMBL" id="CAJVPZ010031948">
    <property type="protein sequence ID" value="CAG8740605.1"/>
    <property type="molecule type" value="Genomic_DNA"/>
</dbReference>
<dbReference type="Pfam" id="PF07714">
    <property type="entry name" value="PK_Tyr_Ser-Thr"/>
    <property type="match status" value="1"/>
</dbReference>
<comment type="caution">
    <text evidence="2">The sequence shown here is derived from an EMBL/GenBank/DDBJ whole genome shotgun (WGS) entry which is preliminary data.</text>
</comment>
<reference evidence="2" key="1">
    <citation type="submission" date="2021-06" db="EMBL/GenBank/DDBJ databases">
        <authorList>
            <person name="Kallberg Y."/>
            <person name="Tangrot J."/>
            <person name="Rosling A."/>
        </authorList>
    </citation>
    <scope>NUCLEOTIDE SEQUENCE</scope>
    <source>
        <strain evidence="2">IN212</strain>
    </source>
</reference>
<dbReference type="AlphaFoldDB" id="A0A9N9IM88"/>
<feature type="domain" description="Protein kinase" evidence="1">
    <location>
        <begin position="1"/>
        <end position="96"/>
    </location>
</feature>
<dbReference type="InterPro" id="IPR011009">
    <property type="entry name" value="Kinase-like_dom_sf"/>
</dbReference>
<evidence type="ECO:0000313" key="3">
    <source>
        <dbReference type="Proteomes" id="UP000789396"/>
    </source>
</evidence>
<dbReference type="InterPro" id="IPR001245">
    <property type="entry name" value="Ser-Thr/Tyr_kinase_cat_dom"/>
</dbReference>
<name>A0A9N9IM88_9GLOM</name>
<evidence type="ECO:0000313" key="2">
    <source>
        <dbReference type="EMBL" id="CAG8740605.1"/>
    </source>
</evidence>
<dbReference type="Gene3D" id="1.10.510.10">
    <property type="entry name" value="Transferase(Phosphotransferase) domain 1"/>
    <property type="match status" value="1"/>
</dbReference>
<dbReference type="OrthoDB" id="2442372at2759"/>
<dbReference type="GO" id="GO:0004672">
    <property type="term" value="F:protein kinase activity"/>
    <property type="evidence" value="ECO:0007669"/>
    <property type="project" value="InterPro"/>
</dbReference>
<evidence type="ECO:0000259" key="1">
    <source>
        <dbReference type="PROSITE" id="PS50011"/>
    </source>
</evidence>
<accession>A0A9N9IM88</accession>
<sequence length="96" mass="11114">LLILHNSNMVHRDLHPKNILSDQERWFLSDFGLCGPIDKNQTNICGHAKELFNHFDKMLEQIGNGNIIKIKCLFLFTPNKLIVNNVLKDFEGKIKL</sequence>
<feature type="non-terminal residue" evidence="2">
    <location>
        <position position="96"/>
    </location>
</feature>
<dbReference type="Proteomes" id="UP000789396">
    <property type="component" value="Unassembled WGS sequence"/>
</dbReference>
<organism evidence="2 3">
    <name type="scientific">Racocetra fulgida</name>
    <dbReference type="NCBI Taxonomy" id="60492"/>
    <lineage>
        <taxon>Eukaryota</taxon>
        <taxon>Fungi</taxon>
        <taxon>Fungi incertae sedis</taxon>
        <taxon>Mucoromycota</taxon>
        <taxon>Glomeromycotina</taxon>
        <taxon>Glomeromycetes</taxon>
        <taxon>Diversisporales</taxon>
        <taxon>Gigasporaceae</taxon>
        <taxon>Racocetra</taxon>
    </lineage>
</organism>
<protein>
    <submittedName>
        <fullName evidence="2">4743_t:CDS:1</fullName>
    </submittedName>
</protein>
<dbReference type="GO" id="GO:0005524">
    <property type="term" value="F:ATP binding"/>
    <property type="evidence" value="ECO:0007669"/>
    <property type="project" value="InterPro"/>
</dbReference>